<dbReference type="EMBL" id="ADVG01000001">
    <property type="protein sequence ID" value="EFH90293.1"/>
    <property type="molecule type" value="Genomic_DNA"/>
</dbReference>
<dbReference type="GO" id="GO:0006508">
    <property type="term" value="P:proteolysis"/>
    <property type="evidence" value="ECO:0007669"/>
    <property type="project" value="InterPro"/>
</dbReference>
<dbReference type="InterPro" id="IPR036640">
    <property type="entry name" value="ABC1_TM_sf"/>
</dbReference>
<evidence type="ECO:0000313" key="15">
    <source>
        <dbReference type="EMBL" id="EFH90293.1"/>
    </source>
</evidence>
<dbReference type="FunFam" id="3.40.50.300:FF:000299">
    <property type="entry name" value="ABC transporter ATP-binding protein/permease"/>
    <property type="match status" value="1"/>
</dbReference>
<dbReference type="GO" id="GO:0005886">
    <property type="term" value="C:plasma membrane"/>
    <property type="evidence" value="ECO:0007669"/>
    <property type="project" value="UniProtKB-SubCell"/>
</dbReference>
<keyword evidence="5" id="KW-0547">Nucleotide-binding</keyword>
<evidence type="ECO:0000256" key="4">
    <source>
        <dbReference type="ARBA" id="ARBA00022692"/>
    </source>
</evidence>
<dbReference type="SUPFAM" id="SSF90123">
    <property type="entry name" value="ABC transporter transmembrane region"/>
    <property type="match status" value="1"/>
</dbReference>
<keyword evidence="4 11" id="KW-0812">Transmembrane</keyword>
<dbReference type="PROSITE" id="PS50893">
    <property type="entry name" value="ABC_TRANSPORTER_2"/>
    <property type="match status" value="1"/>
</dbReference>
<dbReference type="Gene3D" id="1.20.1560.10">
    <property type="entry name" value="ABC transporter type 1, transmembrane domain"/>
    <property type="match status" value="1"/>
</dbReference>
<keyword evidence="6" id="KW-0378">Hydrolase</keyword>
<feature type="transmembrane region" description="Helical" evidence="11">
    <location>
        <begin position="387"/>
        <end position="412"/>
    </location>
</feature>
<evidence type="ECO:0000256" key="11">
    <source>
        <dbReference type="SAM" id="Phobius"/>
    </source>
</evidence>
<dbReference type="Pfam" id="PF03412">
    <property type="entry name" value="Peptidase_C39"/>
    <property type="match status" value="1"/>
</dbReference>
<dbReference type="CDD" id="cd18779">
    <property type="entry name" value="ABC_6TM_T1SS_like"/>
    <property type="match status" value="1"/>
</dbReference>
<dbReference type="Pfam" id="PF00005">
    <property type="entry name" value="ABC_tran"/>
    <property type="match status" value="1"/>
</dbReference>
<dbReference type="Proteomes" id="UP000004508">
    <property type="component" value="Unassembled WGS sequence"/>
</dbReference>
<evidence type="ECO:0000313" key="16">
    <source>
        <dbReference type="Proteomes" id="UP000004508"/>
    </source>
</evidence>
<dbReference type="PROSITE" id="PS00211">
    <property type="entry name" value="ABC_TRANSPORTER_1"/>
    <property type="match status" value="1"/>
</dbReference>
<dbReference type="GO" id="GO:0140359">
    <property type="term" value="F:ABC-type transporter activity"/>
    <property type="evidence" value="ECO:0007669"/>
    <property type="project" value="InterPro"/>
</dbReference>
<feature type="domain" description="ABC transporter" evidence="12">
    <location>
        <begin position="703"/>
        <end position="936"/>
    </location>
</feature>
<keyword evidence="2" id="KW-0813">Transport</keyword>
<dbReference type="Gene3D" id="3.90.70.10">
    <property type="entry name" value="Cysteine proteinases"/>
    <property type="match status" value="1"/>
</dbReference>
<keyword evidence="9 11" id="KW-0472">Membrane</keyword>
<dbReference type="STRING" id="485913.Krac_11909"/>
<evidence type="ECO:0000259" key="14">
    <source>
        <dbReference type="PROSITE" id="PS50990"/>
    </source>
</evidence>
<dbReference type="GO" id="GO:0016887">
    <property type="term" value="F:ATP hydrolysis activity"/>
    <property type="evidence" value="ECO:0007669"/>
    <property type="project" value="InterPro"/>
</dbReference>
<feature type="compositionally biased region" description="Basic and acidic residues" evidence="10">
    <location>
        <begin position="194"/>
        <end position="223"/>
    </location>
</feature>
<feature type="domain" description="Peptidase C39" evidence="14">
    <location>
        <begin position="238"/>
        <end position="357"/>
    </location>
</feature>
<keyword evidence="8 11" id="KW-1133">Transmembrane helix</keyword>
<dbReference type="InterPro" id="IPR039421">
    <property type="entry name" value="Type_1_exporter"/>
</dbReference>
<evidence type="ECO:0000256" key="1">
    <source>
        <dbReference type="ARBA" id="ARBA00004651"/>
    </source>
</evidence>
<name>D6TEC0_KTERA</name>
<proteinExistence type="predicted"/>
<feature type="transmembrane region" description="Helical" evidence="11">
    <location>
        <begin position="424"/>
        <end position="441"/>
    </location>
</feature>
<comment type="caution">
    <text evidence="15">The sequence shown here is derived from an EMBL/GenBank/DDBJ whole genome shotgun (WGS) entry which is preliminary data.</text>
</comment>
<dbReference type="GO" id="GO:0008234">
    <property type="term" value="F:cysteine-type peptidase activity"/>
    <property type="evidence" value="ECO:0007669"/>
    <property type="project" value="UniProtKB-KW"/>
</dbReference>
<dbReference type="Pfam" id="PF00664">
    <property type="entry name" value="ABC_membrane"/>
    <property type="match status" value="1"/>
</dbReference>
<keyword evidence="6" id="KW-0645">Protease</keyword>
<protein>
    <submittedName>
        <fullName evidence="15">ABC transporter related protein</fullName>
    </submittedName>
</protein>
<dbReference type="SUPFAM" id="SSF52540">
    <property type="entry name" value="P-loop containing nucleoside triphosphate hydrolases"/>
    <property type="match status" value="1"/>
</dbReference>
<evidence type="ECO:0000256" key="6">
    <source>
        <dbReference type="ARBA" id="ARBA00022807"/>
    </source>
</evidence>
<evidence type="ECO:0000256" key="5">
    <source>
        <dbReference type="ARBA" id="ARBA00022741"/>
    </source>
</evidence>
<evidence type="ECO:0000256" key="10">
    <source>
        <dbReference type="SAM" id="MobiDB-lite"/>
    </source>
</evidence>
<dbReference type="eggNOG" id="COG2274">
    <property type="taxonomic scope" value="Bacteria"/>
</dbReference>
<dbReference type="AlphaFoldDB" id="D6TEC0"/>
<dbReference type="InterPro" id="IPR003439">
    <property type="entry name" value="ABC_transporter-like_ATP-bd"/>
</dbReference>
<dbReference type="InterPro" id="IPR027417">
    <property type="entry name" value="P-loop_NTPase"/>
</dbReference>
<keyword evidence="3" id="KW-1003">Cell membrane</keyword>
<organism evidence="15 16">
    <name type="scientific">Ktedonobacter racemifer DSM 44963</name>
    <dbReference type="NCBI Taxonomy" id="485913"/>
    <lineage>
        <taxon>Bacteria</taxon>
        <taxon>Bacillati</taxon>
        <taxon>Chloroflexota</taxon>
        <taxon>Ktedonobacteria</taxon>
        <taxon>Ktedonobacterales</taxon>
        <taxon>Ktedonobacteraceae</taxon>
        <taxon>Ktedonobacter</taxon>
    </lineage>
</organism>
<dbReference type="PANTHER" id="PTHR24221">
    <property type="entry name" value="ATP-BINDING CASSETTE SUB-FAMILY B"/>
    <property type="match status" value="1"/>
</dbReference>
<feature type="compositionally biased region" description="Polar residues" evidence="10">
    <location>
        <begin position="145"/>
        <end position="164"/>
    </location>
</feature>
<keyword evidence="16" id="KW-1185">Reference proteome</keyword>
<keyword evidence="7" id="KW-0067">ATP-binding</keyword>
<evidence type="ECO:0000256" key="2">
    <source>
        <dbReference type="ARBA" id="ARBA00022448"/>
    </source>
</evidence>
<evidence type="ECO:0000256" key="7">
    <source>
        <dbReference type="ARBA" id="ARBA00022840"/>
    </source>
</evidence>
<evidence type="ECO:0000256" key="9">
    <source>
        <dbReference type="ARBA" id="ARBA00023136"/>
    </source>
</evidence>
<feature type="domain" description="ABC transmembrane type-1" evidence="13">
    <location>
        <begin position="391"/>
        <end position="669"/>
    </location>
</feature>
<comment type="subcellular location">
    <subcellularLocation>
        <location evidence="1">Cell membrane</location>
        <topology evidence="1">Multi-pass membrane protein</topology>
    </subcellularLocation>
</comment>
<sequence>MTTLKGRSFTFLTLLFRYQGENTFIGDAVLMEKHIPKGYDTARAIYDAHQTSKRQKAVQPRLSLPSHEQGDSGCLPCEPVSPTRTSAETPTHPMRALKELVAESALPVVSLKTIVIDPSRLFSTEEMQTPSRPRLLSLPSHHRSTGVSRSVSPSPQTGKHSTTHPAILSLPSRQKEAGTLQERQRVDVANASQRRPDPSVRPSQEHEQPRQTTEKTRTQDSARPRRVKHLRRVPEMRQMTAVECGAACLAMILTYYGYVTSVSDVQERCGVGRDGLSARAIAKSARQYGCKVRAVSLKVEDFRFVSLPAIIHWEFNHFVVVERWSKRSVDLVDPAVGRRRITHAEFAEGFTGVVLMVEPGPQFTQQSSQHSFSLRTYARSMLSLRGILVQIIAASLLLQLLGLCAPLLTAVAVDAIIPSANRDLLMLLGVGMLLLILAQGITKLLRATLIIYLQTRIDVQMTQHFFTHLLSLPYRFFQLRLSGDLLSRMSSNAAIRDLLSSQLVSTVLDSSSVLLSLIALIWLSKLIAGVTVLIGAFQIGLLLLTAPSVRRLMQRELIAQGKAQGYLNETLAGIATLKAAGAEERAFDRWTNLYFEQMNISIRRNYLVSLIGVIFELLYNLSPTLLLWIGTLQVINGTMPLGTMFALNTLANLFLMPLSSLASSGQKLQIAGAHFERIADVLEAEPEQDPQQVRTPPTLTGRIEVGNVSFQYAPQTPLILKDITVNIAPGQRVALVGRTGSGKSTLGKLLIGLLTPTQGTISFDGIPLQELNYRDVRSQFGVVLQESFIFSGSLRENIALNHPEMDLAHVMRAAQLAAIHEDIEKMPMGYETVMSEGGSSFSGGQRQRLALARALAHQPAVLLLDEATSALDVTTERAVEQNLSRFSCTQVVIAHRLSTIRNADLILVLDQGRIVEQGSHERLLRRGGYYAQLIQSQIESGEIEAA</sequence>
<gene>
    <name evidence="15" type="ORF">Krac_11909</name>
</gene>
<dbReference type="PROSITE" id="PS50990">
    <property type="entry name" value="PEPTIDASE_C39"/>
    <property type="match status" value="1"/>
</dbReference>
<dbReference type="GO" id="GO:0034040">
    <property type="term" value="F:ATPase-coupled lipid transmembrane transporter activity"/>
    <property type="evidence" value="ECO:0007669"/>
    <property type="project" value="TreeGrafter"/>
</dbReference>
<reference evidence="15 16" key="1">
    <citation type="journal article" date="2011" name="Stand. Genomic Sci.">
        <title>Non-contiguous finished genome sequence and contextual data of the filamentous soil bacterium Ktedonobacter racemifer type strain (SOSP1-21).</title>
        <authorList>
            <person name="Chang Y.J."/>
            <person name="Land M."/>
            <person name="Hauser L."/>
            <person name="Chertkov O."/>
            <person name="Del Rio T.G."/>
            <person name="Nolan M."/>
            <person name="Copeland A."/>
            <person name="Tice H."/>
            <person name="Cheng J.F."/>
            <person name="Lucas S."/>
            <person name="Han C."/>
            <person name="Goodwin L."/>
            <person name="Pitluck S."/>
            <person name="Ivanova N."/>
            <person name="Ovchinikova G."/>
            <person name="Pati A."/>
            <person name="Chen A."/>
            <person name="Palaniappan K."/>
            <person name="Mavromatis K."/>
            <person name="Liolios K."/>
            <person name="Brettin T."/>
            <person name="Fiebig A."/>
            <person name="Rohde M."/>
            <person name="Abt B."/>
            <person name="Goker M."/>
            <person name="Detter J.C."/>
            <person name="Woyke T."/>
            <person name="Bristow J."/>
            <person name="Eisen J.A."/>
            <person name="Markowitz V."/>
            <person name="Hugenholtz P."/>
            <person name="Kyrpides N.C."/>
            <person name="Klenk H.P."/>
            <person name="Lapidus A."/>
        </authorList>
    </citation>
    <scope>NUCLEOTIDE SEQUENCE [LARGE SCALE GENOMIC DNA]</scope>
    <source>
        <strain evidence="16">DSM 44963</strain>
    </source>
</reference>
<accession>D6TEC0</accession>
<dbReference type="InterPro" id="IPR011527">
    <property type="entry name" value="ABC1_TM_dom"/>
</dbReference>
<dbReference type="PANTHER" id="PTHR24221:SF606">
    <property type="entry name" value="COLICIN V SECRETION-PROCESSING ATP-BINDING PROTEIN"/>
    <property type="match status" value="1"/>
</dbReference>
<dbReference type="PROSITE" id="PS50929">
    <property type="entry name" value="ABC_TM1F"/>
    <property type="match status" value="1"/>
</dbReference>
<feature type="region of interest" description="Disordered" evidence="10">
    <location>
        <begin position="125"/>
        <end position="225"/>
    </location>
</feature>
<evidence type="ECO:0000256" key="8">
    <source>
        <dbReference type="ARBA" id="ARBA00022989"/>
    </source>
</evidence>
<feature type="transmembrane region" description="Helical" evidence="11">
    <location>
        <begin position="606"/>
        <end position="629"/>
    </location>
</feature>
<dbReference type="InParanoid" id="D6TEC0"/>
<dbReference type="InterPro" id="IPR003593">
    <property type="entry name" value="AAA+_ATPase"/>
</dbReference>
<dbReference type="GO" id="GO:0005524">
    <property type="term" value="F:ATP binding"/>
    <property type="evidence" value="ECO:0007669"/>
    <property type="project" value="UniProtKB-KW"/>
</dbReference>
<evidence type="ECO:0000259" key="13">
    <source>
        <dbReference type="PROSITE" id="PS50929"/>
    </source>
</evidence>
<feature type="transmembrane region" description="Helical" evidence="11">
    <location>
        <begin position="526"/>
        <end position="546"/>
    </location>
</feature>
<evidence type="ECO:0000256" key="3">
    <source>
        <dbReference type="ARBA" id="ARBA00022475"/>
    </source>
</evidence>
<keyword evidence="6" id="KW-0788">Thiol protease</keyword>
<evidence type="ECO:0000259" key="12">
    <source>
        <dbReference type="PROSITE" id="PS50893"/>
    </source>
</evidence>
<dbReference type="InterPro" id="IPR017871">
    <property type="entry name" value="ABC_transporter-like_CS"/>
</dbReference>
<dbReference type="InterPro" id="IPR005074">
    <property type="entry name" value="Peptidase_C39"/>
</dbReference>
<dbReference type="SMART" id="SM00382">
    <property type="entry name" value="AAA"/>
    <property type="match status" value="1"/>
</dbReference>
<feature type="region of interest" description="Disordered" evidence="10">
    <location>
        <begin position="51"/>
        <end position="91"/>
    </location>
</feature>
<dbReference type="Gene3D" id="3.40.50.300">
    <property type="entry name" value="P-loop containing nucleotide triphosphate hydrolases"/>
    <property type="match status" value="1"/>
</dbReference>